<feature type="transmembrane region" description="Helical" evidence="5">
    <location>
        <begin position="50"/>
        <end position="78"/>
    </location>
</feature>
<dbReference type="GO" id="GO:0022857">
    <property type="term" value="F:transmembrane transporter activity"/>
    <property type="evidence" value="ECO:0007669"/>
    <property type="project" value="InterPro"/>
</dbReference>
<evidence type="ECO:0000256" key="4">
    <source>
        <dbReference type="ARBA" id="ARBA00023136"/>
    </source>
</evidence>
<comment type="subcellular location">
    <subcellularLocation>
        <location evidence="1">Membrane</location>
        <topology evidence="1">Multi-pass membrane protein</topology>
    </subcellularLocation>
</comment>
<keyword evidence="3 5" id="KW-1133">Transmembrane helix</keyword>
<feature type="transmembrane region" description="Helical" evidence="5">
    <location>
        <begin position="192"/>
        <end position="211"/>
    </location>
</feature>
<evidence type="ECO:0000256" key="5">
    <source>
        <dbReference type="SAM" id="Phobius"/>
    </source>
</evidence>
<dbReference type="Pfam" id="PF07690">
    <property type="entry name" value="MFS_1"/>
    <property type="match status" value="1"/>
</dbReference>
<accession>A0A5N6EUQ4</accession>
<evidence type="ECO:0000313" key="8">
    <source>
        <dbReference type="Proteomes" id="UP000326799"/>
    </source>
</evidence>
<evidence type="ECO:0000256" key="2">
    <source>
        <dbReference type="ARBA" id="ARBA00022692"/>
    </source>
</evidence>
<keyword evidence="4 5" id="KW-0472">Membrane</keyword>
<name>A0A5N6EUQ4_9EURO</name>
<keyword evidence="8" id="KW-1185">Reference proteome</keyword>
<protein>
    <submittedName>
        <fullName evidence="7">Major facilitator superfamily domain-containing protein</fullName>
    </submittedName>
</protein>
<evidence type="ECO:0000256" key="3">
    <source>
        <dbReference type="ARBA" id="ARBA00022989"/>
    </source>
</evidence>
<feature type="transmembrane region" description="Helical" evidence="5">
    <location>
        <begin position="342"/>
        <end position="362"/>
    </location>
</feature>
<gene>
    <name evidence="7" type="ORF">BDV33DRAFT_100502</name>
</gene>
<dbReference type="EMBL" id="ML733431">
    <property type="protein sequence ID" value="KAB8220210.1"/>
    <property type="molecule type" value="Genomic_DNA"/>
</dbReference>
<sequence>MVFVKKDQVELGTMSKPELEEIERASQETINPVADKPTGSQIVFPHGWRLCLVILGLMICLYLVNLEVTIVSTSLIAITSDLNGFNKTSWIITGFLITFTGRKFLLLSLSGSANLTAGFMSIWTRVSDIIGRKKTLLAAEVTFLAFSLGCGLSPSVNTLIICRSFQGIGGAGVYPLTLLCAYETVPKSKIPLLGGLLAIAIACAALTGPLIGGVLAQNSEWRWVFYVNLPPGAVAILMLLIAMPANHGSVPSKSIAYLKPSIALFQDLDLVGAVLLLSACLLPITVLNETNLSFEWASGTAIGLLVAGGVSWMAFFAWEWVIDGRPGYHPIFPKRLLFNRAWMGMLIITFASGCPWNVIIVYLAQRFQVLERLTPVDAGIRLIPYSALATVGTAVANLACLRGRIPFVYLILFGSLLQTVGMALFAILPQTDSFPSAGYGYEVIAGAGIGVTIGICVLAVPYVVETRDLATATGALNQCRFLGGAIGLAIAANIQYGNLKSELTDTLSPEQLQQLLENSNTVGTLPAQLQAAIGDVFAKSYTRQYQAMIAFAAVQIPASLLMLRRGGQYVVKEDETTDSDSGSDTTV</sequence>
<proteinExistence type="predicted"/>
<dbReference type="PROSITE" id="PS50850">
    <property type="entry name" value="MFS"/>
    <property type="match status" value="1"/>
</dbReference>
<dbReference type="Gene3D" id="1.20.1250.20">
    <property type="entry name" value="MFS general substrate transporter like domains"/>
    <property type="match status" value="1"/>
</dbReference>
<dbReference type="InterPro" id="IPR011701">
    <property type="entry name" value="MFS"/>
</dbReference>
<dbReference type="Gene3D" id="1.20.1720.10">
    <property type="entry name" value="Multidrug resistance protein D"/>
    <property type="match status" value="1"/>
</dbReference>
<feature type="transmembrane region" description="Helical" evidence="5">
    <location>
        <begin position="135"/>
        <end position="156"/>
    </location>
</feature>
<feature type="transmembrane region" description="Helical" evidence="5">
    <location>
        <begin position="104"/>
        <end position="123"/>
    </location>
</feature>
<reference evidence="7 8" key="1">
    <citation type="submission" date="2019-04" db="EMBL/GenBank/DDBJ databases">
        <title>Fungal friends and foes A comparative genomics study of 23 Aspergillus species from section Flavi.</title>
        <authorList>
            <consortium name="DOE Joint Genome Institute"/>
            <person name="Kjaerbolling I."/>
            <person name="Vesth T.C."/>
            <person name="Frisvad J.C."/>
            <person name="Nybo J.L."/>
            <person name="Theobald S."/>
            <person name="Kildgaard S."/>
            <person name="Petersen T.I."/>
            <person name="Kuo A."/>
            <person name="Sato A."/>
            <person name="Lyhne E.K."/>
            <person name="Kogle M.E."/>
            <person name="Wiebenga A."/>
            <person name="Kun R.S."/>
            <person name="Lubbers R.J."/>
            <person name="Makela M.R."/>
            <person name="Barry K."/>
            <person name="Chovatia M."/>
            <person name="Clum A."/>
            <person name="Daum C."/>
            <person name="Haridas S."/>
            <person name="He G."/>
            <person name="LaButti K."/>
            <person name="Lipzen A."/>
            <person name="Mondo S."/>
            <person name="Pangilinan J."/>
            <person name="Riley R."/>
            <person name="Salamov A."/>
            <person name="Simmons B.A."/>
            <person name="Magnuson J.K."/>
            <person name="Henrissat B."/>
            <person name="Mortensen U.H."/>
            <person name="Larsen T.O."/>
            <person name="De vries R.P."/>
            <person name="Grigoriev I.V."/>
            <person name="Machida M."/>
            <person name="Baker S.E."/>
            <person name="Andersen M.R."/>
        </authorList>
    </citation>
    <scope>NUCLEOTIDE SEQUENCE [LARGE SCALE GENOMIC DNA]</scope>
    <source>
        <strain evidence="7 8">CBS 126849</strain>
    </source>
</reference>
<feature type="transmembrane region" description="Helical" evidence="5">
    <location>
        <begin position="407"/>
        <end position="427"/>
    </location>
</feature>
<feature type="domain" description="Major facilitator superfamily (MFS) profile" evidence="6">
    <location>
        <begin position="53"/>
        <end position="570"/>
    </location>
</feature>
<dbReference type="AlphaFoldDB" id="A0A5N6EUQ4"/>
<feature type="transmembrane region" description="Helical" evidence="5">
    <location>
        <begin position="296"/>
        <end position="321"/>
    </location>
</feature>
<keyword evidence="2 5" id="KW-0812">Transmembrane</keyword>
<feature type="transmembrane region" description="Helical" evidence="5">
    <location>
        <begin position="439"/>
        <end position="460"/>
    </location>
</feature>
<organism evidence="7 8">
    <name type="scientific">Aspergillus novoparasiticus</name>
    <dbReference type="NCBI Taxonomy" id="986946"/>
    <lineage>
        <taxon>Eukaryota</taxon>
        <taxon>Fungi</taxon>
        <taxon>Dikarya</taxon>
        <taxon>Ascomycota</taxon>
        <taxon>Pezizomycotina</taxon>
        <taxon>Eurotiomycetes</taxon>
        <taxon>Eurotiomycetidae</taxon>
        <taxon>Eurotiales</taxon>
        <taxon>Aspergillaceae</taxon>
        <taxon>Aspergillus</taxon>
        <taxon>Aspergillus subgen. Circumdati</taxon>
    </lineage>
</organism>
<feature type="transmembrane region" description="Helical" evidence="5">
    <location>
        <begin position="223"/>
        <end position="243"/>
    </location>
</feature>
<dbReference type="Proteomes" id="UP000326799">
    <property type="component" value="Unassembled WGS sequence"/>
</dbReference>
<dbReference type="PANTHER" id="PTHR23501:SF43">
    <property type="entry name" value="MULTIDRUG TRANSPORTER, PUTATIVE (AFU_ORTHOLOGUE AFUA_6G03040)-RELATED"/>
    <property type="match status" value="1"/>
</dbReference>
<evidence type="ECO:0000259" key="6">
    <source>
        <dbReference type="PROSITE" id="PS50850"/>
    </source>
</evidence>
<dbReference type="PANTHER" id="PTHR23501">
    <property type="entry name" value="MAJOR FACILITATOR SUPERFAMILY"/>
    <property type="match status" value="1"/>
</dbReference>
<dbReference type="SUPFAM" id="SSF103473">
    <property type="entry name" value="MFS general substrate transporter"/>
    <property type="match status" value="1"/>
</dbReference>
<dbReference type="InterPro" id="IPR020846">
    <property type="entry name" value="MFS_dom"/>
</dbReference>
<evidence type="ECO:0000256" key="1">
    <source>
        <dbReference type="ARBA" id="ARBA00004141"/>
    </source>
</evidence>
<dbReference type="InterPro" id="IPR036259">
    <property type="entry name" value="MFS_trans_sf"/>
</dbReference>
<dbReference type="GO" id="GO:0005886">
    <property type="term" value="C:plasma membrane"/>
    <property type="evidence" value="ECO:0007669"/>
    <property type="project" value="TreeGrafter"/>
</dbReference>
<evidence type="ECO:0000313" key="7">
    <source>
        <dbReference type="EMBL" id="KAB8220210.1"/>
    </source>
</evidence>
<feature type="transmembrane region" description="Helical" evidence="5">
    <location>
        <begin position="264"/>
        <end position="284"/>
    </location>
</feature>